<evidence type="ECO:0000256" key="1">
    <source>
        <dbReference type="SAM" id="MobiDB-lite"/>
    </source>
</evidence>
<evidence type="ECO:0000313" key="2">
    <source>
        <dbReference type="EMBL" id="QLJ97374.1"/>
    </source>
</evidence>
<accession>A0A7D5YGT9</accession>
<dbReference type="AlphaFoldDB" id="A0A7D5YGT9"/>
<dbReference type="EMBL" id="CP058905">
    <property type="protein sequence ID" value="QLJ97374.1"/>
    <property type="molecule type" value="Genomic_DNA"/>
</dbReference>
<organism evidence="2">
    <name type="scientific">Micromonospora carbonacea</name>
    <dbReference type="NCBI Taxonomy" id="47853"/>
    <lineage>
        <taxon>Bacteria</taxon>
        <taxon>Bacillati</taxon>
        <taxon>Actinomycetota</taxon>
        <taxon>Actinomycetes</taxon>
        <taxon>Micromonosporales</taxon>
        <taxon>Micromonosporaceae</taxon>
        <taxon>Micromonospora</taxon>
    </lineage>
</organism>
<sequence>MREGSNQSRWTRRTAAVGGAALKRARARPAPSGLATVSGSSAPSLGTSNWFEKSCPAGKHAIGAGGAVVGASNSEVILEDLRIQQNSVVVAGAEDNGFAGTWWLDATAICADPLPGEQRVVDDSAYSSAVVQSVVATCPPGTRVHGWAARSSAATAR</sequence>
<reference evidence="2" key="1">
    <citation type="submission" date="2020-08" db="EMBL/GenBank/DDBJ databases">
        <title>A bifunctional nitrone conjugated secondary metabolite targeting the ribosome.</title>
        <authorList>
            <person name="Limbrick E.M."/>
            <person name="Graf M."/>
            <person name="Derewacz D.K."/>
            <person name="Nguyen F."/>
            <person name="Spraggins J.M."/>
            <person name="Wieland M."/>
            <person name="Ynigez-Gutierrez A.E."/>
            <person name="Reisman B.J."/>
            <person name="Zinshteyn B."/>
            <person name="McCulloch K."/>
            <person name="Iverson T.M."/>
            <person name="Green R."/>
            <person name="Wilson D.N."/>
            <person name="Bachmann B.O."/>
        </authorList>
    </citation>
    <scope>NUCLEOTIDE SEQUENCE</scope>
    <source>
        <strain evidence="2">Africana</strain>
    </source>
</reference>
<proteinExistence type="predicted"/>
<feature type="region of interest" description="Disordered" evidence="1">
    <location>
        <begin position="20"/>
        <end position="42"/>
    </location>
</feature>
<gene>
    <name evidence="2" type="ORF">HZU44_21435</name>
</gene>
<name>A0A7D5YGT9_9ACTN</name>
<protein>
    <submittedName>
        <fullName evidence="2">Uncharacterized protein</fullName>
    </submittedName>
</protein>